<sequence length="491" mass="54400">MLWSGRMYDLAVIGFGATGVSLLRQLHSHIYEQDMGPVSVALISPADSFSSGLAFGQAESFHKVNTPPELMGIEPEDPKGFASWLRQRTGKEERYPARLTYSQYLKEVYDSMSLGKSDRLCIKECRATAVDIDTSSGSPVVILDGGDEVHARRVVLALGTVTSPTFSANTGLQPILPSSICSISAPEVALVAGTGLTAVDCVRSLVKKGCQSIHWFSRSGYVPTVISRQVKYEPVAFTWGKIKSELNKRERGERLSRIVSLLRREVAYMRNPEILKADELRTKGDLSGYWDYLIERADKSDLPFQDTLSSTRYFAHKIWLKLSEEECIEFQKSFGAFWACWRHPIPMEVVEELNVYVKEGRLQLHRPVAPIKIKGGKYILENSRQKICADVLIDGTGGVSDVRDVKSPLIRNLLVRGLAMAHPCGGLKVDGLTYGLKSKLSNSGIYCLGPLAKGSLFSTNAFWFNSLCASSLAHYLAIEIRLSSCEEACRQ</sequence>
<organism evidence="2 3">
    <name type="scientific">Halomonas salipaludis</name>
    <dbReference type="NCBI Taxonomy" id="2032625"/>
    <lineage>
        <taxon>Bacteria</taxon>
        <taxon>Pseudomonadati</taxon>
        <taxon>Pseudomonadota</taxon>
        <taxon>Gammaproteobacteria</taxon>
        <taxon>Oceanospirillales</taxon>
        <taxon>Halomonadaceae</taxon>
        <taxon>Halomonas</taxon>
    </lineage>
</organism>
<name>A0A2A2F0J3_9GAMM</name>
<dbReference type="PANTHER" id="PTHR40254:SF1">
    <property type="entry name" value="BLR0577 PROTEIN"/>
    <property type="match status" value="1"/>
</dbReference>
<comment type="caution">
    <text evidence="2">The sequence shown here is derived from an EMBL/GenBank/DDBJ whole genome shotgun (WGS) entry which is preliminary data.</text>
</comment>
<dbReference type="PANTHER" id="PTHR40254">
    <property type="entry name" value="BLR0577 PROTEIN"/>
    <property type="match status" value="1"/>
</dbReference>
<dbReference type="InterPro" id="IPR038732">
    <property type="entry name" value="HpyO/CreE_NAD-binding"/>
</dbReference>
<dbReference type="Gene3D" id="3.50.50.60">
    <property type="entry name" value="FAD/NAD(P)-binding domain"/>
    <property type="match status" value="1"/>
</dbReference>
<dbReference type="InterPro" id="IPR036188">
    <property type="entry name" value="FAD/NAD-bd_sf"/>
</dbReference>
<dbReference type="Pfam" id="PF13454">
    <property type="entry name" value="NAD_binding_9"/>
    <property type="match status" value="1"/>
</dbReference>
<reference evidence="2 3" key="1">
    <citation type="submission" date="2017-08" db="EMBL/GenBank/DDBJ databases">
        <title>Halomonas alkalisoli sp. nov., isolated from saline alkaline soil.</title>
        <authorList>
            <person name="Wang D."/>
            <person name="Zhang G."/>
        </authorList>
    </citation>
    <scope>NUCLEOTIDE SEQUENCE [LARGE SCALE GENOMIC DNA]</scope>
    <source>
        <strain evidence="2 3">WRN001</strain>
    </source>
</reference>
<gene>
    <name evidence="2" type="ORF">CK498_06170</name>
</gene>
<accession>A0A2A2F0J3</accession>
<dbReference type="OrthoDB" id="101972at2"/>
<proteinExistence type="predicted"/>
<evidence type="ECO:0000313" key="2">
    <source>
        <dbReference type="EMBL" id="PAU78300.1"/>
    </source>
</evidence>
<feature type="domain" description="FAD-dependent urate hydroxylase HpyO/Asp monooxygenase CreE-like FAD/NAD(P)-binding" evidence="1">
    <location>
        <begin position="11"/>
        <end position="160"/>
    </location>
</feature>
<protein>
    <recommendedName>
        <fullName evidence="1">FAD-dependent urate hydroxylase HpyO/Asp monooxygenase CreE-like FAD/NAD(P)-binding domain-containing protein</fullName>
    </recommendedName>
</protein>
<dbReference type="Proteomes" id="UP000217771">
    <property type="component" value="Unassembled WGS sequence"/>
</dbReference>
<evidence type="ECO:0000259" key="1">
    <source>
        <dbReference type="Pfam" id="PF13454"/>
    </source>
</evidence>
<dbReference type="AlphaFoldDB" id="A0A2A2F0J3"/>
<keyword evidence="3" id="KW-1185">Reference proteome</keyword>
<dbReference type="EMBL" id="NSKB01000002">
    <property type="protein sequence ID" value="PAU78300.1"/>
    <property type="molecule type" value="Genomic_DNA"/>
</dbReference>
<evidence type="ECO:0000313" key="3">
    <source>
        <dbReference type="Proteomes" id="UP000217771"/>
    </source>
</evidence>
<dbReference type="InterPro" id="IPR052189">
    <property type="entry name" value="L-asp_N-monooxygenase_NS-form"/>
</dbReference>
<dbReference type="SUPFAM" id="SSF51905">
    <property type="entry name" value="FAD/NAD(P)-binding domain"/>
    <property type="match status" value="2"/>
</dbReference>